<proteinExistence type="predicted"/>
<sequence>MREYDRLPPELRAWMRAATLPWSPRSCLKIWKQARAKGEEAGVIIGRLERAERRTLEKAA</sequence>
<dbReference type="EMBL" id="JADCKQ010000005">
    <property type="protein sequence ID" value="MBI1493768.1"/>
    <property type="molecule type" value="Genomic_DNA"/>
</dbReference>
<organism evidence="1 2">
    <name type="scientific">Halocynthiibacter styelae</name>
    <dbReference type="NCBI Taxonomy" id="2761955"/>
    <lineage>
        <taxon>Bacteria</taxon>
        <taxon>Pseudomonadati</taxon>
        <taxon>Pseudomonadota</taxon>
        <taxon>Alphaproteobacteria</taxon>
        <taxon>Rhodobacterales</taxon>
        <taxon>Paracoccaceae</taxon>
        <taxon>Halocynthiibacter</taxon>
    </lineage>
</organism>
<dbReference type="InterPro" id="IPR045386">
    <property type="entry name" value="DUF6525"/>
</dbReference>
<comment type="caution">
    <text evidence="1">The sequence shown here is derived from an EMBL/GenBank/DDBJ whole genome shotgun (WGS) entry which is preliminary data.</text>
</comment>
<dbReference type="Pfam" id="PF20135">
    <property type="entry name" value="DUF6525"/>
    <property type="match status" value="1"/>
</dbReference>
<dbReference type="AlphaFoldDB" id="A0A8J7ICU4"/>
<name>A0A8J7ICU4_9RHOB</name>
<keyword evidence="2" id="KW-1185">Reference proteome</keyword>
<accession>A0A8J7ICU4</accession>
<gene>
    <name evidence="1" type="ORF">H1D41_08995</name>
</gene>
<evidence type="ECO:0000313" key="2">
    <source>
        <dbReference type="Proteomes" id="UP000640583"/>
    </source>
</evidence>
<evidence type="ECO:0000313" key="1">
    <source>
        <dbReference type="EMBL" id="MBI1493768.1"/>
    </source>
</evidence>
<reference evidence="1" key="1">
    <citation type="submission" date="2020-10" db="EMBL/GenBank/DDBJ databases">
        <title>Paenihalocynthiibacter styelae gen. nov., sp. nov., isolated from stalked sea squirt Styela clava.</title>
        <authorList>
            <person name="Kim Y.-O."/>
            <person name="Yoon J.-H."/>
        </authorList>
    </citation>
    <scope>NUCLEOTIDE SEQUENCE</scope>
    <source>
        <strain evidence="1">MYP1-1</strain>
    </source>
</reference>
<protein>
    <submittedName>
        <fullName evidence="1">Uncharacterized protein</fullName>
    </submittedName>
</protein>
<dbReference type="Proteomes" id="UP000640583">
    <property type="component" value="Unassembled WGS sequence"/>
</dbReference>